<proteinExistence type="predicted"/>
<feature type="transmembrane region" description="Helical" evidence="1">
    <location>
        <begin position="12"/>
        <end position="37"/>
    </location>
</feature>
<keyword evidence="1" id="KW-0812">Transmembrane</keyword>
<dbReference type="EMBL" id="BEZZ01001225">
    <property type="protein sequence ID" value="GCC38665.1"/>
    <property type="molecule type" value="Genomic_DNA"/>
</dbReference>
<evidence type="ECO:0000313" key="2">
    <source>
        <dbReference type="EMBL" id="GCC38665.1"/>
    </source>
</evidence>
<protein>
    <submittedName>
        <fullName evidence="2">Uncharacterized protein</fullName>
    </submittedName>
</protein>
<evidence type="ECO:0000256" key="1">
    <source>
        <dbReference type="SAM" id="Phobius"/>
    </source>
</evidence>
<accession>A0A401T7T0</accession>
<evidence type="ECO:0000313" key="3">
    <source>
        <dbReference type="Proteomes" id="UP000287033"/>
    </source>
</evidence>
<keyword evidence="1" id="KW-0472">Membrane</keyword>
<dbReference type="OrthoDB" id="9949349at2759"/>
<keyword evidence="1" id="KW-1133">Transmembrane helix</keyword>
<dbReference type="AlphaFoldDB" id="A0A401T7T0"/>
<name>A0A401T7T0_CHIPU</name>
<reference evidence="2 3" key="1">
    <citation type="journal article" date="2018" name="Nat. Ecol. Evol.">
        <title>Shark genomes provide insights into elasmobranch evolution and the origin of vertebrates.</title>
        <authorList>
            <person name="Hara Y"/>
            <person name="Yamaguchi K"/>
            <person name="Onimaru K"/>
            <person name="Kadota M"/>
            <person name="Koyanagi M"/>
            <person name="Keeley SD"/>
            <person name="Tatsumi K"/>
            <person name="Tanaka K"/>
            <person name="Motone F"/>
            <person name="Kageyama Y"/>
            <person name="Nozu R"/>
            <person name="Adachi N"/>
            <person name="Nishimura O"/>
            <person name="Nakagawa R"/>
            <person name="Tanegashima C"/>
            <person name="Kiyatake I"/>
            <person name="Matsumoto R"/>
            <person name="Murakumo K"/>
            <person name="Nishida K"/>
            <person name="Terakita A"/>
            <person name="Kuratani S"/>
            <person name="Sato K"/>
            <person name="Hyodo S Kuraku.S."/>
        </authorList>
    </citation>
    <scope>NUCLEOTIDE SEQUENCE [LARGE SCALE GENOMIC DNA]</scope>
</reference>
<comment type="caution">
    <text evidence="2">The sequence shown here is derived from an EMBL/GenBank/DDBJ whole genome shotgun (WGS) entry which is preliminary data.</text>
</comment>
<dbReference type="Proteomes" id="UP000287033">
    <property type="component" value="Unassembled WGS sequence"/>
</dbReference>
<keyword evidence="3" id="KW-1185">Reference proteome</keyword>
<sequence length="186" mass="20620">MWMESHSPSETHSVPVVAALAMCLSAILFLLMLCVLFTPKVISKYCRCRRKPKDCAAHGDKISLPTYEEAVFKDQVKLCPPSEIISVLPAGPPNLRCNPQTMQCPMLKVDSCHEGHFSPSYQMDLALVGTSLSAETHLKNLEEPPAYHNIYPRWTGTDLHVETEKYSILPLGVAPLTAKTTLSLEL</sequence>
<organism evidence="2 3">
    <name type="scientific">Chiloscyllium punctatum</name>
    <name type="common">Brownbanded bambooshark</name>
    <name type="synonym">Hemiscyllium punctatum</name>
    <dbReference type="NCBI Taxonomy" id="137246"/>
    <lineage>
        <taxon>Eukaryota</taxon>
        <taxon>Metazoa</taxon>
        <taxon>Chordata</taxon>
        <taxon>Craniata</taxon>
        <taxon>Vertebrata</taxon>
        <taxon>Chondrichthyes</taxon>
        <taxon>Elasmobranchii</taxon>
        <taxon>Galeomorphii</taxon>
        <taxon>Galeoidea</taxon>
        <taxon>Orectolobiformes</taxon>
        <taxon>Hemiscylliidae</taxon>
        <taxon>Chiloscyllium</taxon>
    </lineage>
</organism>
<gene>
    <name evidence="2" type="ORF">chiPu_0017180</name>
</gene>